<evidence type="ECO:0000313" key="2">
    <source>
        <dbReference type="Proteomes" id="UP000075883"/>
    </source>
</evidence>
<organism evidence="1 2">
    <name type="scientific">Anopheles culicifacies</name>
    <dbReference type="NCBI Taxonomy" id="139723"/>
    <lineage>
        <taxon>Eukaryota</taxon>
        <taxon>Metazoa</taxon>
        <taxon>Ecdysozoa</taxon>
        <taxon>Arthropoda</taxon>
        <taxon>Hexapoda</taxon>
        <taxon>Insecta</taxon>
        <taxon>Pterygota</taxon>
        <taxon>Neoptera</taxon>
        <taxon>Endopterygota</taxon>
        <taxon>Diptera</taxon>
        <taxon>Nematocera</taxon>
        <taxon>Culicoidea</taxon>
        <taxon>Culicidae</taxon>
        <taxon>Anophelinae</taxon>
        <taxon>Anopheles</taxon>
        <taxon>culicifacies species complex</taxon>
    </lineage>
</organism>
<sequence>MNCCRDMLRSHNGTVASLALWSSTSSLAAEDHTPCGEPPVDYRQLHTQLTSTPTLDLSGSVEREVANDRQSIHTPAHGDNVLQPDGPLYGVVECMITVAVRVVYRQC</sequence>
<name>A0A182M2V2_9DIPT</name>
<dbReference type="VEuPathDB" id="VectorBase:ACUA008097"/>
<accession>A0A182M2V2</accession>
<keyword evidence="2" id="KW-1185">Reference proteome</keyword>
<reference evidence="2" key="1">
    <citation type="submission" date="2013-09" db="EMBL/GenBank/DDBJ databases">
        <title>The Genome Sequence of Anopheles culicifacies species A.</title>
        <authorList>
            <consortium name="The Broad Institute Genomics Platform"/>
            <person name="Neafsey D.E."/>
            <person name="Besansky N."/>
            <person name="Howell P."/>
            <person name="Walton C."/>
            <person name="Young S.K."/>
            <person name="Zeng Q."/>
            <person name="Gargeya S."/>
            <person name="Fitzgerald M."/>
            <person name="Haas B."/>
            <person name="Abouelleil A."/>
            <person name="Allen A.W."/>
            <person name="Alvarado L."/>
            <person name="Arachchi H.M."/>
            <person name="Berlin A.M."/>
            <person name="Chapman S.B."/>
            <person name="Gainer-Dewar J."/>
            <person name="Goldberg J."/>
            <person name="Griggs A."/>
            <person name="Gujja S."/>
            <person name="Hansen M."/>
            <person name="Howarth C."/>
            <person name="Imamovic A."/>
            <person name="Ireland A."/>
            <person name="Larimer J."/>
            <person name="McCowan C."/>
            <person name="Murphy C."/>
            <person name="Pearson M."/>
            <person name="Poon T.W."/>
            <person name="Priest M."/>
            <person name="Roberts A."/>
            <person name="Saif S."/>
            <person name="Shea T."/>
            <person name="Sisk P."/>
            <person name="Sykes S."/>
            <person name="Wortman J."/>
            <person name="Nusbaum C."/>
            <person name="Birren B."/>
        </authorList>
    </citation>
    <scope>NUCLEOTIDE SEQUENCE [LARGE SCALE GENOMIC DNA]</scope>
    <source>
        <strain evidence="2">A-37</strain>
    </source>
</reference>
<dbReference type="EnsemblMetazoa" id="ACUA008097-RA">
    <property type="protein sequence ID" value="ACUA008097-PA"/>
    <property type="gene ID" value="ACUA008097"/>
</dbReference>
<evidence type="ECO:0000313" key="1">
    <source>
        <dbReference type="EnsemblMetazoa" id="ACUA008097-PA"/>
    </source>
</evidence>
<dbReference type="AlphaFoldDB" id="A0A182M2V2"/>
<dbReference type="Proteomes" id="UP000075883">
    <property type="component" value="Unassembled WGS sequence"/>
</dbReference>
<reference evidence="1" key="2">
    <citation type="submission" date="2020-05" db="UniProtKB">
        <authorList>
            <consortium name="EnsemblMetazoa"/>
        </authorList>
    </citation>
    <scope>IDENTIFICATION</scope>
    <source>
        <strain evidence="1">A-37</strain>
    </source>
</reference>
<protein>
    <submittedName>
        <fullName evidence="1">Uncharacterized protein</fullName>
    </submittedName>
</protein>
<dbReference type="EMBL" id="AXCM01001390">
    <property type="status" value="NOT_ANNOTATED_CDS"/>
    <property type="molecule type" value="Genomic_DNA"/>
</dbReference>
<proteinExistence type="predicted"/>